<dbReference type="Gene3D" id="3.30.43.10">
    <property type="entry name" value="Uridine Diphospho-n-acetylenolpyruvylglucosamine Reductase, domain 2"/>
    <property type="match status" value="1"/>
</dbReference>
<dbReference type="SUPFAM" id="SSF56176">
    <property type="entry name" value="FAD-binding/transporter-associated domain-like"/>
    <property type="match status" value="1"/>
</dbReference>
<keyword evidence="5" id="KW-0560">Oxidoreductase</keyword>
<comment type="similarity">
    <text evidence="2">Belongs to the oxygen-dependent FAD-linked oxidoreductase family.</text>
</comment>
<dbReference type="RefSeq" id="WP_203927801.1">
    <property type="nucleotide sequence ID" value="NZ_BOPH01000033.1"/>
</dbReference>
<evidence type="ECO:0000259" key="6">
    <source>
        <dbReference type="PROSITE" id="PS51387"/>
    </source>
</evidence>
<dbReference type="GO" id="GO:0071949">
    <property type="term" value="F:FAD binding"/>
    <property type="evidence" value="ECO:0007669"/>
    <property type="project" value="InterPro"/>
</dbReference>
<proteinExistence type="inferred from homology"/>
<dbReference type="Proteomes" id="UP000635606">
    <property type="component" value="Unassembled WGS sequence"/>
</dbReference>
<name>A0A8J3ZQ28_9ACTN</name>
<dbReference type="InterPro" id="IPR006094">
    <property type="entry name" value="Oxid_FAD_bind_N"/>
</dbReference>
<dbReference type="InterPro" id="IPR050416">
    <property type="entry name" value="FAD-linked_Oxidoreductase"/>
</dbReference>
<evidence type="ECO:0000256" key="3">
    <source>
        <dbReference type="ARBA" id="ARBA00022630"/>
    </source>
</evidence>
<keyword evidence="4" id="KW-0274">FAD</keyword>
<dbReference type="Gene3D" id="3.40.462.20">
    <property type="match status" value="1"/>
</dbReference>
<dbReference type="Pfam" id="PF08031">
    <property type="entry name" value="BBE"/>
    <property type="match status" value="1"/>
</dbReference>
<dbReference type="Gene3D" id="3.30.465.10">
    <property type="match status" value="1"/>
</dbReference>
<dbReference type="PANTHER" id="PTHR42973:SF39">
    <property type="entry name" value="FAD-BINDING PCMH-TYPE DOMAIN-CONTAINING PROTEIN"/>
    <property type="match status" value="1"/>
</dbReference>
<dbReference type="PROSITE" id="PS51387">
    <property type="entry name" value="FAD_PCMH"/>
    <property type="match status" value="1"/>
</dbReference>
<evidence type="ECO:0000313" key="8">
    <source>
        <dbReference type="Proteomes" id="UP000635606"/>
    </source>
</evidence>
<keyword evidence="3" id="KW-0285">Flavoprotein</keyword>
<dbReference type="InterPro" id="IPR036318">
    <property type="entry name" value="FAD-bd_PCMH-like_sf"/>
</dbReference>
<dbReference type="GO" id="GO:0016491">
    <property type="term" value="F:oxidoreductase activity"/>
    <property type="evidence" value="ECO:0007669"/>
    <property type="project" value="UniProtKB-KW"/>
</dbReference>
<dbReference type="InterPro" id="IPR016166">
    <property type="entry name" value="FAD-bd_PCMH"/>
</dbReference>
<evidence type="ECO:0000256" key="1">
    <source>
        <dbReference type="ARBA" id="ARBA00001974"/>
    </source>
</evidence>
<keyword evidence="8" id="KW-1185">Reference proteome</keyword>
<feature type="domain" description="FAD-binding PCMH-type" evidence="6">
    <location>
        <begin position="23"/>
        <end position="187"/>
    </location>
</feature>
<gene>
    <name evidence="7" type="ORF">Voc01_027610</name>
</gene>
<dbReference type="EMBL" id="BOPH01000033">
    <property type="protein sequence ID" value="GIJ67844.1"/>
    <property type="molecule type" value="Genomic_DNA"/>
</dbReference>
<comment type="caution">
    <text evidence="7">The sequence shown here is derived from an EMBL/GenBank/DDBJ whole genome shotgun (WGS) entry which is preliminary data.</text>
</comment>
<evidence type="ECO:0000256" key="2">
    <source>
        <dbReference type="ARBA" id="ARBA00005466"/>
    </source>
</evidence>
<dbReference type="PANTHER" id="PTHR42973">
    <property type="entry name" value="BINDING OXIDOREDUCTASE, PUTATIVE (AFU_ORTHOLOGUE AFUA_1G17690)-RELATED"/>
    <property type="match status" value="1"/>
</dbReference>
<reference evidence="7" key="1">
    <citation type="submission" date="2021-01" db="EMBL/GenBank/DDBJ databases">
        <title>Whole genome shotgun sequence of Virgisporangium ochraceum NBRC 16418.</title>
        <authorList>
            <person name="Komaki H."/>
            <person name="Tamura T."/>
        </authorList>
    </citation>
    <scope>NUCLEOTIDE SEQUENCE</scope>
    <source>
        <strain evidence="7">NBRC 16418</strain>
    </source>
</reference>
<dbReference type="InterPro" id="IPR016169">
    <property type="entry name" value="FAD-bd_PCMH_sub2"/>
</dbReference>
<evidence type="ECO:0000313" key="7">
    <source>
        <dbReference type="EMBL" id="GIJ67844.1"/>
    </source>
</evidence>
<dbReference type="AlphaFoldDB" id="A0A8J3ZQ28"/>
<dbReference type="Pfam" id="PF01565">
    <property type="entry name" value="FAD_binding_4"/>
    <property type="match status" value="1"/>
</dbReference>
<sequence>MTTFLHPGDAGYDNGRKALRPTLDPRPAVVVPAESTADVRAAVVEARRRSLPFAVQATGHGTHTAHDGALLLRTDAMAGVVVDPHRRVARVGPGARWRDVLAAAAPFGLAPLSGSSPDVGVTGYTLGGGLGWLARRHGLAADSVLGARVVLADGGVVTARDDLLWALRGGGGSFGVVTGLEFRLYEMAPVYAGAVTFGRDRAAETLAFYRGWVERVPDDLSTAVLLHRDGTMAIKAMYAGPADRGRALLAPLWTVAGPVVADGMRVLDYADAAMGGTSAVTFDQVRALDDRLVDALVAEPGCTVEVRHWGGRIARDTGAAAHRDAPLSVILDAVPTSPELARAGIGSSFLNFLGDPARTHTAFTPENWAALRRVKSTVDPDNLFRAGMAVPPASVAVAA</sequence>
<evidence type="ECO:0000256" key="4">
    <source>
        <dbReference type="ARBA" id="ARBA00022827"/>
    </source>
</evidence>
<dbReference type="InterPro" id="IPR012951">
    <property type="entry name" value="BBE"/>
</dbReference>
<dbReference type="InterPro" id="IPR016167">
    <property type="entry name" value="FAD-bd_PCMH_sub1"/>
</dbReference>
<protein>
    <submittedName>
        <fullName evidence="7">Oxidoreductase</fullName>
    </submittedName>
</protein>
<evidence type="ECO:0000256" key="5">
    <source>
        <dbReference type="ARBA" id="ARBA00023002"/>
    </source>
</evidence>
<organism evidence="7 8">
    <name type="scientific">Virgisporangium ochraceum</name>
    <dbReference type="NCBI Taxonomy" id="65505"/>
    <lineage>
        <taxon>Bacteria</taxon>
        <taxon>Bacillati</taxon>
        <taxon>Actinomycetota</taxon>
        <taxon>Actinomycetes</taxon>
        <taxon>Micromonosporales</taxon>
        <taxon>Micromonosporaceae</taxon>
        <taxon>Virgisporangium</taxon>
    </lineage>
</organism>
<comment type="cofactor">
    <cofactor evidence="1">
        <name>FAD</name>
        <dbReference type="ChEBI" id="CHEBI:57692"/>
    </cofactor>
</comment>
<accession>A0A8J3ZQ28</accession>